<proteinExistence type="predicted"/>
<sequence>MTARPPLASSFRPGEGRVSKWREVARRLRTGYREGWRRHGAGDGLTMGVVLAVLGGAAYRGRGIYYFLDFRDGGRRYAGLLTLLSGFCLLIYAWSPFLVWRRLRRARVRGLEPAAWLLGALIGVFLAFDETVQLHDSGARVLGRLGVPELFGMLDRDLYIFGAYAVTAILGAWLARRRLLAHLHVLLPGTRAIVCLLISQLSDLAPWDTLGEATRQWLGTLEEGTKCFGTFCLALFGFGLSESVASDPDGEATPS</sequence>
<feature type="transmembrane region" description="Helical" evidence="1">
    <location>
        <begin position="79"/>
        <end position="99"/>
    </location>
</feature>
<keyword evidence="1" id="KW-0812">Transmembrane</keyword>
<keyword evidence="1" id="KW-0472">Membrane</keyword>
<dbReference type="EMBL" id="JABFRW010000102">
    <property type="protein sequence ID" value="NOT34229.1"/>
    <property type="molecule type" value="Genomic_DNA"/>
</dbReference>
<dbReference type="AlphaFoldDB" id="A0A849SYR8"/>
<feature type="transmembrane region" description="Helical" evidence="1">
    <location>
        <begin position="158"/>
        <end position="175"/>
    </location>
</feature>
<feature type="transmembrane region" description="Helical" evidence="1">
    <location>
        <begin position="111"/>
        <end position="128"/>
    </location>
</feature>
<comment type="caution">
    <text evidence="2">The sequence shown here is derived from an EMBL/GenBank/DDBJ whole genome shotgun (WGS) entry which is preliminary data.</text>
</comment>
<keyword evidence="1" id="KW-1133">Transmembrane helix</keyword>
<protein>
    <submittedName>
        <fullName evidence="2">Uncharacterized protein</fullName>
    </submittedName>
</protein>
<name>A0A849SYR8_UNCEI</name>
<feature type="transmembrane region" description="Helical" evidence="1">
    <location>
        <begin position="41"/>
        <end position="59"/>
    </location>
</feature>
<evidence type="ECO:0000313" key="3">
    <source>
        <dbReference type="Proteomes" id="UP000580839"/>
    </source>
</evidence>
<gene>
    <name evidence="2" type="ORF">HOP12_08685</name>
</gene>
<reference evidence="2 3" key="1">
    <citation type="submission" date="2020-04" db="EMBL/GenBank/DDBJ databases">
        <title>Metagenomic profiling of ammonia- and methane-oxidizing microorganisms in a Dutch drinking water treatment plant.</title>
        <authorList>
            <person name="Poghosyan L."/>
            <person name="Leucker S."/>
        </authorList>
    </citation>
    <scope>NUCLEOTIDE SEQUENCE [LARGE SCALE GENOMIC DNA]</scope>
    <source>
        <strain evidence="2">S-RSF-IL-03</strain>
    </source>
</reference>
<evidence type="ECO:0000313" key="2">
    <source>
        <dbReference type="EMBL" id="NOT34229.1"/>
    </source>
</evidence>
<accession>A0A849SYR8</accession>
<organism evidence="2 3">
    <name type="scientific">Eiseniibacteriota bacterium</name>
    <dbReference type="NCBI Taxonomy" id="2212470"/>
    <lineage>
        <taxon>Bacteria</taxon>
        <taxon>Candidatus Eiseniibacteriota</taxon>
    </lineage>
</organism>
<dbReference type="Proteomes" id="UP000580839">
    <property type="component" value="Unassembled WGS sequence"/>
</dbReference>
<evidence type="ECO:0000256" key="1">
    <source>
        <dbReference type="SAM" id="Phobius"/>
    </source>
</evidence>